<keyword evidence="2" id="KW-1185">Reference proteome</keyword>
<comment type="caution">
    <text evidence="1">The sequence shown here is derived from an EMBL/GenBank/DDBJ whole genome shotgun (WGS) entry which is preliminary data.</text>
</comment>
<dbReference type="Proteomes" id="UP000276133">
    <property type="component" value="Unassembled WGS sequence"/>
</dbReference>
<evidence type="ECO:0000313" key="1">
    <source>
        <dbReference type="EMBL" id="RMZ93152.1"/>
    </source>
</evidence>
<proteinExistence type="predicted"/>
<gene>
    <name evidence="1" type="ORF">BpHYR1_027805</name>
</gene>
<dbReference type="EMBL" id="REGN01014039">
    <property type="protein sequence ID" value="RMZ93152.1"/>
    <property type="molecule type" value="Genomic_DNA"/>
</dbReference>
<dbReference type="AlphaFoldDB" id="A0A3M7P242"/>
<accession>A0A3M7P242</accession>
<protein>
    <submittedName>
        <fullName evidence="1">Uncharacterized protein</fullName>
    </submittedName>
</protein>
<reference evidence="1 2" key="1">
    <citation type="journal article" date="2018" name="Sci. Rep.">
        <title>Genomic signatures of local adaptation to the degree of environmental predictability in rotifers.</title>
        <authorList>
            <person name="Franch-Gras L."/>
            <person name="Hahn C."/>
            <person name="Garcia-Roger E.M."/>
            <person name="Carmona M.J."/>
            <person name="Serra M."/>
            <person name="Gomez A."/>
        </authorList>
    </citation>
    <scope>NUCLEOTIDE SEQUENCE [LARGE SCALE GENOMIC DNA]</scope>
    <source>
        <strain evidence="1">HYR1</strain>
    </source>
</reference>
<organism evidence="1 2">
    <name type="scientific">Brachionus plicatilis</name>
    <name type="common">Marine rotifer</name>
    <name type="synonym">Brachionus muelleri</name>
    <dbReference type="NCBI Taxonomy" id="10195"/>
    <lineage>
        <taxon>Eukaryota</taxon>
        <taxon>Metazoa</taxon>
        <taxon>Spiralia</taxon>
        <taxon>Gnathifera</taxon>
        <taxon>Rotifera</taxon>
        <taxon>Eurotatoria</taxon>
        <taxon>Monogononta</taxon>
        <taxon>Pseudotrocha</taxon>
        <taxon>Ploima</taxon>
        <taxon>Brachionidae</taxon>
        <taxon>Brachionus</taxon>
    </lineage>
</organism>
<sequence>MKNSSHNSLNNYTSINYFLSTKYMMLTIYLPKVMMEKSLDRKCMQILKKVSLVDIGPKGSLQKIRENSFPKLYFFTFKSINTLSVFFRSIEMIYK</sequence>
<name>A0A3M7P242_BRAPC</name>
<evidence type="ECO:0000313" key="2">
    <source>
        <dbReference type="Proteomes" id="UP000276133"/>
    </source>
</evidence>